<evidence type="ECO:0000313" key="12">
    <source>
        <dbReference type="Proteomes" id="UP000319143"/>
    </source>
</evidence>
<evidence type="ECO:0000256" key="9">
    <source>
        <dbReference type="SAM" id="SignalP"/>
    </source>
</evidence>
<dbReference type="PRINTS" id="PR00134">
    <property type="entry name" value="GLHYDRLASE10"/>
</dbReference>
<organism evidence="11 12">
    <name type="scientific">Novipirellula artificiosorum</name>
    <dbReference type="NCBI Taxonomy" id="2528016"/>
    <lineage>
        <taxon>Bacteria</taxon>
        <taxon>Pseudomonadati</taxon>
        <taxon>Planctomycetota</taxon>
        <taxon>Planctomycetia</taxon>
        <taxon>Pirellulales</taxon>
        <taxon>Pirellulaceae</taxon>
        <taxon>Novipirellula</taxon>
    </lineage>
</organism>
<dbReference type="GO" id="GO:0045493">
    <property type="term" value="P:xylan catabolic process"/>
    <property type="evidence" value="ECO:0007669"/>
    <property type="project" value="UniProtKB-KW"/>
</dbReference>
<dbReference type="PROSITE" id="PS51760">
    <property type="entry name" value="GH10_2"/>
    <property type="match status" value="1"/>
</dbReference>
<dbReference type="PANTHER" id="PTHR42812">
    <property type="entry name" value="BETA-XYLOSIDASE"/>
    <property type="match status" value="1"/>
</dbReference>
<dbReference type="OrthoDB" id="184858at2"/>
<dbReference type="InterPro" id="IPR001000">
    <property type="entry name" value="GH10_dom"/>
</dbReference>
<dbReference type="InterPro" id="IPR013320">
    <property type="entry name" value="ConA-like_dom_sf"/>
</dbReference>
<dbReference type="Gene3D" id="2.60.120.200">
    <property type="match status" value="1"/>
</dbReference>
<dbReference type="EC" id="3.2.1.8" evidence="7"/>
<reference evidence="11 12" key="1">
    <citation type="submission" date="2019-02" db="EMBL/GenBank/DDBJ databases">
        <title>Deep-cultivation of Planctomycetes and their phenomic and genomic characterization uncovers novel biology.</title>
        <authorList>
            <person name="Wiegand S."/>
            <person name="Jogler M."/>
            <person name="Boedeker C."/>
            <person name="Pinto D."/>
            <person name="Vollmers J."/>
            <person name="Rivas-Marin E."/>
            <person name="Kohn T."/>
            <person name="Peeters S.H."/>
            <person name="Heuer A."/>
            <person name="Rast P."/>
            <person name="Oberbeckmann S."/>
            <person name="Bunk B."/>
            <person name="Jeske O."/>
            <person name="Meyerdierks A."/>
            <person name="Storesund J.E."/>
            <person name="Kallscheuer N."/>
            <person name="Luecker S."/>
            <person name="Lage O.M."/>
            <person name="Pohl T."/>
            <person name="Merkel B.J."/>
            <person name="Hornburger P."/>
            <person name="Mueller R.-W."/>
            <person name="Bruemmer F."/>
            <person name="Labrenz M."/>
            <person name="Spormann A.M."/>
            <person name="Op Den Camp H."/>
            <person name="Overmann J."/>
            <person name="Amann R."/>
            <person name="Jetten M.S.M."/>
            <person name="Mascher T."/>
            <person name="Medema M.H."/>
            <person name="Devos D.P."/>
            <person name="Kaster A.-K."/>
            <person name="Ovreas L."/>
            <person name="Rohde M."/>
            <person name="Galperin M.Y."/>
            <person name="Jogler C."/>
        </authorList>
    </citation>
    <scope>NUCLEOTIDE SEQUENCE [LARGE SCALE GENOMIC DNA]</scope>
    <source>
        <strain evidence="11 12">Poly41</strain>
    </source>
</reference>
<keyword evidence="9" id="KW-0732">Signal</keyword>
<feature type="region of interest" description="Disordered" evidence="8">
    <location>
        <begin position="808"/>
        <end position="831"/>
    </location>
</feature>
<dbReference type="Gene3D" id="2.80.10.50">
    <property type="match status" value="1"/>
</dbReference>
<accession>A0A5C6D8G3</accession>
<dbReference type="RefSeq" id="WP_146531038.1">
    <property type="nucleotide sequence ID" value="NZ_SJPV01000018.1"/>
</dbReference>
<dbReference type="Proteomes" id="UP000319143">
    <property type="component" value="Unassembled WGS sequence"/>
</dbReference>
<dbReference type="Gene3D" id="2.115.10.20">
    <property type="entry name" value="Glycosyl hydrolase domain, family 43"/>
    <property type="match status" value="1"/>
</dbReference>
<dbReference type="InterPro" id="IPR017853">
    <property type="entry name" value="GH"/>
</dbReference>
<dbReference type="InterPro" id="IPR008999">
    <property type="entry name" value="Actin-crosslinking"/>
</dbReference>
<keyword evidence="3 7" id="KW-0119">Carbohydrate metabolism</keyword>
<dbReference type="EMBL" id="SJPV01000018">
    <property type="protein sequence ID" value="TWU31149.1"/>
    <property type="molecule type" value="Genomic_DNA"/>
</dbReference>
<sequence precursor="true">MSRYLFSIANLLGIILSAVAAFAQTSVPESSPNARSLKQVIGNRYKIGVGVSHRVLQNPADAALIREQFEIITPENCMKAQSIHPAENQWRFDAPDRFVEFAKQNQLEVVGHCLVWAKDDRTDAWMMEENGQPVSRETLLKRIENHVATVVQRYADTATMWDVVNEALSDGSDGLLRDSIYSRTTDLEFIATAFRTAHANDPTAMLIYNDYNCHKAGKREKMIELLTKLKEQNVPVDAYGMQGHFELGDESLPQLRETFDELRKLGMKVVVSELDIDVVTRGRWWAEEGKYREELSKYDPYRDGLPSEVEQQQIQQYIELFKLFDEYQDMIVRVSFWNLHDGQSWLNDFPWNRTNYPLLFDRDRQPKPVFDAIYSLLRQSETKIDQTSAALRAWTADNGNGTYSNPLFYEEFEDPDVIRVGEDYYLAGTTMHMNPGVQLMHSKDLVNWELVGYCLDRLDFGPAFRLEDGDIYGRGIWAPCLRYHNGTFYVFTNINGLGLQVFRSKSIEGPWERNQLPSRHDMSVLFDDDGKVYIISGAHSPYPIEELTPDLRAFVPEVRHELVGQMGEGHHLYKINGKYVDVSAIPGGPVDQMVAVADSIDGPWKVERMVQGEALGVTAAAPDHAQPSDRGLWLHQGGIVDTPSGQWWSIIMSDHGSAGRMVSLVPVTWSDGFPLIGLPGNLRKAPNTWVKPDTGYLQEPKPTFIHDDDFQGDKLNPHWQWNHVPDDSKWSITERPGVLRLHSLPASDFYSARNSLCQRPPGPESIMTVELDTSGLVDGDTAGLALLSSPYAWVGVVKTADGMRLQKFESNTRRGGRRADPAAPEGQATEFSVDPPSHLWLRVHCNFDNDQAVFSWSADGKEFTLLGEPFTMIFQLRTFQGVRPALFNFNTSGEPGGYADFDNYSVQEPRARGIERTIPLGKTVTLTSGADGSFLAADSQGTSLVNIAADSADANQDRFRFQVVDLGLGRVALKATKDRYVSASSDGVVLKDLADAKPRDAETFQWINLMRGDTMLMSLVNHRYLNTSPKEPASVEVSASGPRPDRKGGACFQWEEIKSQSPTKVNENE</sequence>
<feature type="region of interest" description="Disordered" evidence="8">
    <location>
        <begin position="1030"/>
        <end position="1049"/>
    </location>
</feature>
<feature type="signal peptide" evidence="9">
    <location>
        <begin position="1"/>
        <end position="23"/>
    </location>
</feature>
<evidence type="ECO:0000256" key="2">
    <source>
        <dbReference type="ARBA" id="ARBA00022801"/>
    </source>
</evidence>
<dbReference type="GO" id="GO:0031176">
    <property type="term" value="F:endo-1,4-beta-xylanase activity"/>
    <property type="evidence" value="ECO:0007669"/>
    <property type="project" value="UniProtKB-EC"/>
</dbReference>
<dbReference type="InterPro" id="IPR006710">
    <property type="entry name" value="Glyco_hydro_43"/>
</dbReference>
<keyword evidence="11" id="KW-0858">Xylan degradation</keyword>
<protein>
    <recommendedName>
        <fullName evidence="7">Beta-xylanase</fullName>
        <ecNumber evidence="7">3.2.1.8</ecNumber>
    </recommendedName>
</protein>
<proteinExistence type="inferred from homology"/>
<comment type="similarity">
    <text evidence="7">Belongs to the glycosyl hydrolase 10 (cellulase F) family.</text>
</comment>
<evidence type="ECO:0000256" key="5">
    <source>
        <dbReference type="ARBA" id="ARBA00023326"/>
    </source>
</evidence>
<dbReference type="Pfam" id="PF17851">
    <property type="entry name" value="GH43_C2"/>
    <property type="match status" value="1"/>
</dbReference>
<dbReference type="PANTHER" id="PTHR42812:SF12">
    <property type="entry name" value="BETA-XYLOSIDASE-RELATED"/>
    <property type="match status" value="1"/>
</dbReference>
<dbReference type="AlphaFoldDB" id="A0A5C6D8G3"/>
<comment type="similarity">
    <text evidence="1">Belongs to the glycosyl hydrolase 43 family.</text>
</comment>
<evidence type="ECO:0000256" key="6">
    <source>
        <dbReference type="PIRSR" id="PIRSR606710-2"/>
    </source>
</evidence>
<dbReference type="Pfam" id="PF00331">
    <property type="entry name" value="Glyco_hydro_10"/>
    <property type="match status" value="1"/>
</dbReference>
<feature type="compositionally biased region" description="Basic and acidic residues" evidence="8">
    <location>
        <begin position="808"/>
        <end position="820"/>
    </location>
</feature>
<evidence type="ECO:0000256" key="1">
    <source>
        <dbReference type="ARBA" id="ARBA00009865"/>
    </source>
</evidence>
<evidence type="ECO:0000256" key="4">
    <source>
        <dbReference type="ARBA" id="ARBA00023295"/>
    </source>
</evidence>
<feature type="domain" description="GH10" evidence="10">
    <location>
        <begin position="31"/>
        <end position="376"/>
    </location>
</feature>
<dbReference type="CDD" id="cd09001">
    <property type="entry name" value="GH43_FsAxh1-like"/>
    <property type="match status" value="1"/>
</dbReference>
<keyword evidence="2 7" id="KW-0378">Hydrolase</keyword>
<dbReference type="CDD" id="cd00257">
    <property type="entry name" value="beta-trefoil_FSCN-like"/>
    <property type="match status" value="1"/>
</dbReference>
<evidence type="ECO:0000313" key="11">
    <source>
        <dbReference type="EMBL" id="TWU31149.1"/>
    </source>
</evidence>
<name>A0A5C6D8G3_9BACT</name>
<dbReference type="Gene3D" id="3.20.20.80">
    <property type="entry name" value="Glycosidases"/>
    <property type="match status" value="1"/>
</dbReference>
<dbReference type="SMART" id="SM00633">
    <property type="entry name" value="Glyco_10"/>
    <property type="match status" value="1"/>
</dbReference>
<evidence type="ECO:0000256" key="8">
    <source>
        <dbReference type="SAM" id="MobiDB-lite"/>
    </source>
</evidence>
<dbReference type="InterPro" id="IPR041542">
    <property type="entry name" value="GH43_C2"/>
</dbReference>
<feature type="site" description="Important for catalytic activity, responsible for pKa modulation of the active site Glu and correct orientation of both the proton donor and substrate" evidence="6">
    <location>
        <position position="521"/>
    </location>
</feature>
<comment type="catalytic activity">
    <reaction evidence="7">
        <text>Endohydrolysis of (1-&gt;4)-beta-D-xylosidic linkages in xylans.</text>
        <dbReference type="EC" id="3.2.1.8"/>
    </reaction>
</comment>
<comment type="caution">
    <text evidence="11">The sequence shown here is derived from an EMBL/GenBank/DDBJ whole genome shotgun (WGS) entry which is preliminary data.</text>
</comment>
<dbReference type="SUPFAM" id="SSF75005">
    <property type="entry name" value="Arabinanase/levansucrase/invertase"/>
    <property type="match status" value="1"/>
</dbReference>
<dbReference type="SUPFAM" id="SSF51445">
    <property type="entry name" value="(Trans)glycosidases"/>
    <property type="match status" value="1"/>
</dbReference>
<dbReference type="SUPFAM" id="SSF49899">
    <property type="entry name" value="Concanavalin A-like lectins/glucanases"/>
    <property type="match status" value="1"/>
</dbReference>
<gene>
    <name evidence="11" type="primary">xylI</name>
    <name evidence="11" type="ORF">Poly41_63400</name>
</gene>
<dbReference type="InterPro" id="IPR051795">
    <property type="entry name" value="Glycosyl_Hydrlase_43"/>
</dbReference>
<keyword evidence="4 7" id="KW-0326">Glycosidase</keyword>
<dbReference type="InterPro" id="IPR023296">
    <property type="entry name" value="Glyco_hydro_beta-prop_sf"/>
</dbReference>
<evidence type="ECO:0000259" key="10">
    <source>
        <dbReference type="PROSITE" id="PS51760"/>
    </source>
</evidence>
<evidence type="ECO:0000256" key="7">
    <source>
        <dbReference type="RuleBase" id="RU361174"/>
    </source>
</evidence>
<feature type="chain" id="PRO_5023054086" description="Beta-xylanase" evidence="9">
    <location>
        <begin position="24"/>
        <end position="1069"/>
    </location>
</feature>
<dbReference type="SUPFAM" id="SSF50405">
    <property type="entry name" value="Actin-crosslinking proteins"/>
    <property type="match status" value="1"/>
</dbReference>
<keyword evidence="12" id="KW-1185">Reference proteome</keyword>
<dbReference type="Pfam" id="PF04616">
    <property type="entry name" value="Glyco_hydro_43"/>
    <property type="match status" value="1"/>
</dbReference>
<evidence type="ECO:0000256" key="3">
    <source>
        <dbReference type="ARBA" id="ARBA00023277"/>
    </source>
</evidence>
<keyword evidence="5 7" id="KW-0624">Polysaccharide degradation</keyword>